<feature type="domain" description="Caspase family p20" evidence="3">
    <location>
        <begin position="52"/>
        <end position="181"/>
    </location>
</feature>
<proteinExistence type="inferred from homology"/>
<dbReference type="PANTHER" id="PTHR22576:SF37">
    <property type="entry name" value="MUCOSA-ASSOCIATED LYMPHOID TISSUE LYMPHOMA TRANSLOCATION PROTEIN 1"/>
    <property type="match status" value="1"/>
</dbReference>
<dbReference type="InterPro" id="IPR001309">
    <property type="entry name" value="Pept_C14_p20"/>
</dbReference>
<dbReference type="InterPro" id="IPR011600">
    <property type="entry name" value="Pept_C14_caspase"/>
</dbReference>
<keyword evidence="2" id="KW-0812">Transmembrane</keyword>
<dbReference type="Gene3D" id="3.40.50.1460">
    <property type="match status" value="1"/>
</dbReference>
<comment type="caution">
    <text evidence="4">The sequence shown here is derived from an EMBL/GenBank/DDBJ whole genome shotgun (WGS) entry which is preliminary data.</text>
</comment>
<dbReference type="SUPFAM" id="SSF52129">
    <property type="entry name" value="Caspase-like"/>
    <property type="match status" value="1"/>
</dbReference>
<evidence type="ECO:0000256" key="1">
    <source>
        <dbReference type="ARBA" id="ARBA00010134"/>
    </source>
</evidence>
<evidence type="ECO:0000313" key="5">
    <source>
        <dbReference type="Proteomes" id="UP000320293"/>
    </source>
</evidence>
<dbReference type="AlphaFoldDB" id="A0A552FXT0"/>
<keyword evidence="2" id="KW-1133">Transmembrane helix</keyword>
<dbReference type="Gene3D" id="1.25.40.620">
    <property type="match status" value="1"/>
</dbReference>
<dbReference type="SMART" id="SM00115">
    <property type="entry name" value="CASc"/>
    <property type="match status" value="1"/>
</dbReference>
<dbReference type="GO" id="GO:0006508">
    <property type="term" value="P:proteolysis"/>
    <property type="evidence" value="ECO:0007669"/>
    <property type="project" value="InterPro"/>
</dbReference>
<comment type="similarity">
    <text evidence="1">Belongs to the peptidase C14A family.</text>
</comment>
<dbReference type="Pfam" id="PF05419">
    <property type="entry name" value="GUN4"/>
    <property type="match status" value="1"/>
</dbReference>
<accession>A0A552FXT0</accession>
<dbReference type="InterPro" id="IPR015917">
    <property type="entry name" value="Pept_C14A"/>
</dbReference>
<reference evidence="4 5" key="1">
    <citation type="submission" date="2019-01" db="EMBL/GenBank/DDBJ databases">
        <title>Coherence of Microcystis species and biogeography revealed through population genomics.</title>
        <authorList>
            <person name="Perez-Carrascal O.M."/>
            <person name="Terrat Y."/>
            <person name="Giani A."/>
            <person name="Fortin N."/>
            <person name="Tromas N."/>
            <person name="Shapiro B.J."/>
        </authorList>
    </citation>
    <scope>NUCLEOTIDE SEQUENCE [LARGE SCALE GENOMIC DNA]</scope>
    <source>
        <strain evidence="4">Ma_QC_Ca_00000000_S207</strain>
    </source>
</reference>
<keyword evidence="2" id="KW-0472">Membrane</keyword>
<evidence type="ECO:0000313" key="4">
    <source>
        <dbReference type="EMBL" id="TRU51457.1"/>
    </source>
</evidence>
<dbReference type="PANTHER" id="PTHR22576">
    <property type="entry name" value="MUCOSA ASSOCIATED LYMPHOID TISSUE LYMPHOMA TRANSLOCATION PROTEIN 1/PARACASPASE"/>
    <property type="match status" value="1"/>
</dbReference>
<dbReference type="EMBL" id="SFBF01000093">
    <property type="protein sequence ID" value="TRU51457.1"/>
    <property type="molecule type" value="Genomic_DNA"/>
</dbReference>
<dbReference type="CDD" id="cd16383">
    <property type="entry name" value="GUN4"/>
    <property type="match status" value="1"/>
</dbReference>
<evidence type="ECO:0000256" key="2">
    <source>
        <dbReference type="SAM" id="Phobius"/>
    </source>
</evidence>
<evidence type="ECO:0000259" key="3">
    <source>
        <dbReference type="PROSITE" id="PS50208"/>
    </source>
</evidence>
<feature type="transmembrane region" description="Helical" evidence="2">
    <location>
        <begin position="9"/>
        <end position="26"/>
    </location>
</feature>
<dbReference type="InterPro" id="IPR037215">
    <property type="entry name" value="GUN4-like_sf"/>
</dbReference>
<dbReference type="PROSITE" id="PS50208">
    <property type="entry name" value="CASPASE_P20"/>
    <property type="match status" value="1"/>
</dbReference>
<dbReference type="Proteomes" id="UP000320293">
    <property type="component" value="Unassembled WGS sequence"/>
</dbReference>
<dbReference type="InterPro" id="IPR008629">
    <property type="entry name" value="GUN4-like"/>
</dbReference>
<protein>
    <submittedName>
        <fullName evidence="4">Peptidase C14</fullName>
    </submittedName>
</protein>
<name>A0A552FXT0_MICAE</name>
<dbReference type="InterPro" id="IPR052039">
    <property type="entry name" value="Caspase-related_regulators"/>
</dbReference>
<dbReference type="Gene3D" id="1.10.10.1770">
    <property type="entry name" value="Gun4-like"/>
    <property type="match status" value="1"/>
</dbReference>
<dbReference type="SUPFAM" id="SSF140869">
    <property type="entry name" value="GUN4-like"/>
    <property type="match status" value="1"/>
</dbReference>
<dbReference type="InterPro" id="IPR029030">
    <property type="entry name" value="Caspase-like_dom_sf"/>
</dbReference>
<organism evidence="4 5">
    <name type="scientific">Microcystis aeruginosa Ma_QC_Ca_00000000_S207</name>
    <dbReference type="NCBI Taxonomy" id="2486251"/>
    <lineage>
        <taxon>Bacteria</taxon>
        <taxon>Bacillati</taxon>
        <taxon>Cyanobacteriota</taxon>
        <taxon>Cyanophyceae</taxon>
        <taxon>Oscillatoriophycideae</taxon>
        <taxon>Chroococcales</taxon>
        <taxon>Microcystaceae</taxon>
        <taxon>Microcystis</taxon>
    </lineage>
</organism>
<dbReference type="Pfam" id="PF00656">
    <property type="entry name" value="Peptidase_C14"/>
    <property type="match status" value="1"/>
</dbReference>
<gene>
    <name evidence="4" type="ORF">EWV91_05300</name>
</gene>
<dbReference type="GO" id="GO:0004197">
    <property type="term" value="F:cysteine-type endopeptidase activity"/>
    <property type="evidence" value="ECO:0007669"/>
    <property type="project" value="InterPro"/>
</dbReference>
<sequence length="476" mass="52777">MSISRLKLLGYLTITTTILSVAMWMSPERGKFLPFKGINQAVTQNSLNLQQQQRIALVIGNANYQVGKLDTPLNDATDMANALKELGFEVILLKDSSKRQMDDALDQFTTRINQGYVGLFYYAGHGMEVEGENYLIPVNAQIKYKKDVEYESMPLGKILGRMEDAGNRINIVILDACRDNPFRKFWRSSSRGLTAPLQAASGTLIAFATAPGKVASDGTGRNGLFTSYLLKYIKTPNMEVDLMLRKVRSDVAQNTKDYQVPWTSSSLIGEFAFNQKTETTPPPVTSSPVPNPSPSIAAVPTPKPTPSPILNQPGTTLISRSTGVNYTNLRDLLAAGKWKEANAETTRAMLQAVKREGGWPFEAEDIKNFPCEDLHIIDQLWLSASQGKFGFSVQKEIYESLGGTREYNQEVWDKFGDRVGWRKGGDWVAYWDLTFNNAEAPKAHLPTSVTGIITGGWIFSMEKDGTIFSRAKACNL</sequence>